<reference evidence="3" key="1">
    <citation type="submission" date="2020-10" db="EMBL/GenBank/DDBJ databases">
        <title>Ca. Dormibacterota MAGs.</title>
        <authorList>
            <person name="Montgomery K."/>
        </authorList>
    </citation>
    <scope>NUCLEOTIDE SEQUENCE [LARGE SCALE GENOMIC DNA]</scope>
    <source>
        <strain evidence="3">SC8812_S17_10</strain>
    </source>
</reference>
<keyword evidence="1" id="KW-0560">Oxidoreductase</keyword>
<evidence type="ECO:0000259" key="2">
    <source>
        <dbReference type="Pfam" id="PF00296"/>
    </source>
</evidence>
<keyword evidence="4" id="KW-1185">Reference proteome</keyword>
<gene>
    <name evidence="3" type="ORF">JF922_21990</name>
</gene>
<proteinExistence type="predicted"/>
<dbReference type="PANTHER" id="PTHR43244:SF1">
    <property type="entry name" value="5,10-METHYLENETETRAHYDROMETHANOPTERIN REDUCTASE"/>
    <property type="match status" value="1"/>
</dbReference>
<evidence type="ECO:0000313" key="4">
    <source>
        <dbReference type="Proteomes" id="UP000612893"/>
    </source>
</evidence>
<dbReference type="InterPro" id="IPR011251">
    <property type="entry name" value="Luciferase-like_dom"/>
</dbReference>
<dbReference type="Proteomes" id="UP000612893">
    <property type="component" value="Unassembled WGS sequence"/>
</dbReference>
<dbReference type="InterPro" id="IPR036661">
    <property type="entry name" value="Luciferase-like_sf"/>
</dbReference>
<evidence type="ECO:0000256" key="1">
    <source>
        <dbReference type="ARBA" id="ARBA00023002"/>
    </source>
</evidence>
<feature type="domain" description="Luciferase-like" evidence="2">
    <location>
        <begin position="18"/>
        <end position="313"/>
    </location>
</feature>
<dbReference type="CDD" id="cd01097">
    <property type="entry name" value="Tetrahydromethanopterin_reductase"/>
    <property type="match status" value="1"/>
</dbReference>
<dbReference type="AlphaFoldDB" id="A0A934NFG2"/>
<dbReference type="InterPro" id="IPR019951">
    <property type="entry name" value="F420_OxRdatse_Rv3520c_pred"/>
</dbReference>
<comment type="caution">
    <text evidence="3">The sequence shown here is derived from an EMBL/GenBank/DDBJ whole genome shotgun (WGS) entry which is preliminary data.</text>
</comment>
<dbReference type="Pfam" id="PF00296">
    <property type="entry name" value="Bac_luciferase"/>
    <property type="match status" value="1"/>
</dbReference>
<dbReference type="NCBIfam" id="TIGR03559">
    <property type="entry name" value="F420_Rv3520c"/>
    <property type="match status" value="1"/>
</dbReference>
<dbReference type="PANTHER" id="PTHR43244">
    <property type="match status" value="1"/>
</dbReference>
<dbReference type="GO" id="GO:0016491">
    <property type="term" value="F:oxidoreductase activity"/>
    <property type="evidence" value="ECO:0007669"/>
    <property type="project" value="UniProtKB-KW"/>
</dbReference>
<dbReference type="SUPFAM" id="SSF51679">
    <property type="entry name" value="Bacterial luciferase-like"/>
    <property type="match status" value="1"/>
</dbReference>
<dbReference type="RefSeq" id="WP_338204676.1">
    <property type="nucleotide sequence ID" value="NZ_JAEKNR010000217.1"/>
</dbReference>
<sequence>MRLGLTLPYTDRLPREMTLAFVQAADRLGYDVIWIAEAYGWDAFTVLTDIACNTERIKLGTGIVNVFSRSPALIAQSAASLDQISGGRFVLGLGTSGHQVVEGWHGVKFERGIRRLRETMEIVRTVLRRDRLNYEGEIFRLDMGLKLITHPLRAEVPIYLATLTPAGIALAGEMADGWIPVFFSPRHWESVLRPQLVRGAERAGRSPDQVSVCIHQTVIVTDDVEAGRDTIRPHLALYLGGMGSRDKNYYNELFRRYGFEDEARRVQDLYLDRRRDEAMAAVTPEMIDLVTIIGPLDECRVRLAELERIGVDEVAVSLLVPGNEPARVLEALEGLAPAGSAVP</sequence>
<organism evidence="3 4">
    <name type="scientific">Candidatus Nephthysia bennettiae</name>
    <dbReference type="NCBI Taxonomy" id="3127016"/>
    <lineage>
        <taxon>Bacteria</taxon>
        <taxon>Bacillati</taxon>
        <taxon>Candidatus Dormiibacterota</taxon>
        <taxon>Candidatus Dormibacteria</taxon>
        <taxon>Candidatus Dormibacterales</taxon>
        <taxon>Candidatus Dormibacteraceae</taxon>
        <taxon>Candidatus Nephthysia</taxon>
    </lineage>
</organism>
<evidence type="ECO:0000313" key="3">
    <source>
        <dbReference type="EMBL" id="MBJ7600727.1"/>
    </source>
</evidence>
<dbReference type="EMBL" id="JAEKNR010000217">
    <property type="protein sequence ID" value="MBJ7600727.1"/>
    <property type="molecule type" value="Genomic_DNA"/>
</dbReference>
<protein>
    <submittedName>
        <fullName evidence="3">LLM class F420-dependent oxidoreductase</fullName>
    </submittedName>
</protein>
<accession>A0A934NFG2</accession>
<name>A0A934NFG2_9BACT</name>
<dbReference type="Gene3D" id="3.20.20.30">
    <property type="entry name" value="Luciferase-like domain"/>
    <property type="match status" value="1"/>
</dbReference>
<dbReference type="InterPro" id="IPR050564">
    <property type="entry name" value="F420-G6PD/mer"/>
</dbReference>